<dbReference type="EMBL" id="JABDTM020009534">
    <property type="protein sequence ID" value="KAH0821030.1"/>
    <property type="molecule type" value="Genomic_DNA"/>
</dbReference>
<proteinExistence type="predicted"/>
<sequence length="227" mass="25036">MIFWVPGGTRLRRGLVRSLGERTDWETGDERDDLVRSLGERTGRMSRMTWLCAVLLLTRWLRAAVDSRLWRGGSSVQRGVRVLSAGRNTGSGADSVDAVEVVDSALIFWPESKKEWNFSGTGSVSYTLSSERLHNLWAKMLLLEGYISNFTCARYCFLYVEFSGSYVNQSLAGQTLVTSLHTPPSSEKEGRAASLLLRVPPPGEAGSDGGAFFSGKAFTSAAPCWRR</sequence>
<reference evidence="1" key="2">
    <citation type="submission" date="2021-08" db="EMBL/GenBank/DDBJ databases">
        <authorList>
            <person name="Eriksson T."/>
        </authorList>
    </citation>
    <scope>NUCLEOTIDE SEQUENCE</scope>
    <source>
        <strain evidence="1">Stoneville</strain>
        <tissue evidence="1">Whole head</tissue>
    </source>
</reference>
<evidence type="ECO:0000313" key="2">
    <source>
        <dbReference type="Proteomes" id="UP000719412"/>
    </source>
</evidence>
<evidence type="ECO:0000313" key="1">
    <source>
        <dbReference type="EMBL" id="KAH0821030.1"/>
    </source>
</evidence>
<gene>
    <name evidence="1" type="ORF">GEV33_001762</name>
</gene>
<dbReference type="AlphaFoldDB" id="A0A8J6LGK2"/>
<keyword evidence="2" id="KW-1185">Reference proteome</keyword>
<reference evidence="1" key="1">
    <citation type="journal article" date="2020" name="J Insects Food Feed">
        <title>The yellow mealworm (Tenebrio molitor) genome: a resource for the emerging insects as food and feed industry.</title>
        <authorList>
            <person name="Eriksson T."/>
            <person name="Andere A."/>
            <person name="Kelstrup H."/>
            <person name="Emery V."/>
            <person name="Picard C."/>
        </authorList>
    </citation>
    <scope>NUCLEOTIDE SEQUENCE</scope>
    <source>
        <strain evidence="1">Stoneville</strain>
        <tissue evidence="1">Whole head</tissue>
    </source>
</reference>
<name>A0A8J6LGK2_TENMO</name>
<accession>A0A8J6LGK2</accession>
<organism evidence="1 2">
    <name type="scientific">Tenebrio molitor</name>
    <name type="common">Yellow mealworm beetle</name>
    <dbReference type="NCBI Taxonomy" id="7067"/>
    <lineage>
        <taxon>Eukaryota</taxon>
        <taxon>Metazoa</taxon>
        <taxon>Ecdysozoa</taxon>
        <taxon>Arthropoda</taxon>
        <taxon>Hexapoda</taxon>
        <taxon>Insecta</taxon>
        <taxon>Pterygota</taxon>
        <taxon>Neoptera</taxon>
        <taxon>Endopterygota</taxon>
        <taxon>Coleoptera</taxon>
        <taxon>Polyphaga</taxon>
        <taxon>Cucujiformia</taxon>
        <taxon>Tenebrionidae</taxon>
        <taxon>Tenebrio</taxon>
    </lineage>
</organism>
<comment type="caution">
    <text evidence="1">The sequence shown here is derived from an EMBL/GenBank/DDBJ whole genome shotgun (WGS) entry which is preliminary data.</text>
</comment>
<dbReference type="Proteomes" id="UP000719412">
    <property type="component" value="Unassembled WGS sequence"/>
</dbReference>
<protein>
    <submittedName>
        <fullName evidence="1">Uncharacterized protein</fullName>
    </submittedName>
</protein>